<evidence type="ECO:0000256" key="3">
    <source>
        <dbReference type="ARBA" id="ARBA00023163"/>
    </source>
</evidence>
<dbReference type="InterPro" id="IPR036390">
    <property type="entry name" value="WH_DNA-bd_sf"/>
</dbReference>
<dbReference type="EMBL" id="JAJEWP010000003">
    <property type="protein sequence ID" value="MCC2616920.1"/>
    <property type="molecule type" value="Genomic_DNA"/>
</dbReference>
<dbReference type="InterPro" id="IPR011991">
    <property type="entry name" value="ArsR-like_HTH"/>
</dbReference>
<dbReference type="PANTHER" id="PTHR30154:SF17">
    <property type="entry name" value="DNA-BINDING TRANSCRIPTIONAL ACTIVATOR DECR"/>
    <property type="match status" value="1"/>
</dbReference>
<name>A0ABS8GAS9_9ALTE</name>
<dbReference type="Gene3D" id="1.10.10.10">
    <property type="entry name" value="Winged helix-like DNA-binding domain superfamily/Winged helix DNA-binding domain"/>
    <property type="match status" value="1"/>
</dbReference>
<dbReference type="InterPro" id="IPR019888">
    <property type="entry name" value="Tscrpt_reg_AsnC-like"/>
</dbReference>
<reference evidence="5 6" key="1">
    <citation type="submission" date="2021-10" db="EMBL/GenBank/DDBJ databases">
        <title>Draft genome of Aestuariibacter halophilus JC2043.</title>
        <authorList>
            <person name="Emsley S.A."/>
            <person name="Pfannmuller K.M."/>
            <person name="Ushijima B."/>
            <person name="Saw J.H."/>
            <person name="Videau P."/>
        </authorList>
    </citation>
    <scope>NUCLEOTIDE SEQUENCE [LARGE SCALE GENOMIC DNA]</scope>
    <source>
        <strain evidence="5 6">JC2043</strain>
    </source>
</reference>
<dbReference type="InterPro" id="IPR019887">
    <property type="entry name" value="Tscrpt_reg_AsnC/Lrp_C"/>
</dbReference>
<gene>
    <name evidence="5" type="ORF">LJ739_11775</name>
</gene>
<evidence type="ECO:0000256" key="2">
    <source>
        <dbReference type="ARBA" id="ARBA00023125"/>
    </source>
</evidence>
<dbReference type="PRINTS" id="PR00033">
    <property type="entry name" value="HTHASNC"/>
</dbReference>
<dbReference type="InterPro" id="IPR000485">
    <property type="entry name" value="AsnC-type_HTH_dom"/>
</dbReference>
<accession>A0ABS8GAS9</accession>
<dbReference type="PROSITE" id="PS00519">
    <property type="entry name" value="HTH_ASNC_1"/>
    <property type="match status" value="1"/>
</dbReference>
<dbReference type="InterPro" id="IPR011008">
    <property type="entry name" value="Dimeric_a/b-barrel"/>
</dbReference>
<evidence type="ECO:0000313" key="5">
    <source>
        <dbReference type="EMBL" id="MCC2616920.1"/>
    </source>
</evidence>
<dbReference type="InterPro" id="IPR036388">
    <property type="entry name" value="WH-like_DNA-bd_sf"/>
</dbReference>
<proteinExistence type="predicted"/>
<dbReference type="Pfam" id="PF01037">
    <property type="entry name" value="AsnC_trans_reg"/>
    <property type="match status" value="1"/>
</dbReference>
<evidence type="ECO:0000259" key="4">
    <source>
        <dbReference type="PROSITE" id="PS50956"/>
    </source>
</evidence>
<evidence type="ECO:0000256" key="1">
    <source>
        <dbReference type="ARBA" id="ARBA00023015"/>
    </source>
</evidence>
<dbReference type="InterPro" id="IPR019885">
    <property type="entry name" value="Tscrpt_reg_HTH_AsnC-type_CS"/>
</dbReference>
<dbReference type="Pfam" id="PF13412">
    <property type="entry name" value="HTH_24"/>
    <property type="match status" value="1"/>
</dbReference>
<organism evidence="5 6">
    <name type="scientific">Fluctibacter halophilus</name>
    <dbReference type="NCBI Taxonomy" id="226011"/>
    <lineage>
        <taxon>Bacteria</taxon>
        <taxon>Pseudomonadati</taxon>
        <taxon>Pseudomonadota</taxon>
        <taxon>Gammaproteobacteria</taxon>
        <taxon>Alteromonadales</taxon>
        <taxon>Alteromonadaceae</taxon>
        <taxon>Fluctibacter</taxon>
    </lineage>
</organism>
<comment type="caution">
    <text evidence="5">The sequence shown here is derived from an EMBL/GenBank/DDBJ whole genome shotgun (WGS) entry which is preliminary data.</text>
</comment>
<dbReference type="RefSeq" id="WP_229160744.1">
    <property type="nucleotide sequence ID" value="NZ_JAJEWP010000003.1"/>
</dbReference>
<keyword evidence="3" id="KW-0804">Transcription</keyword>
<protein>
    <submittedName>
        <fullName evidence="5">Lrp/AsnC family transcriptional regulator</fullName>
    </submittedName>
</protein>
<dbReference type="PANTHER" id="PTHR30154">
    <property type="entry name" value="LEUCINE-RESPONSIVE REGULATORY PROTEIN"/>
    <property type="match status" value="1"/>
</dbReference>
<sequence length="156" mass="17654">MLDKTDREILRLLQQDARQSSSDIANSVGLSQAPCWRRIQRLEKEGYIRKTVALLDPQKVGLGTIVLAHVKLSAHGRANLDKFADSIRDIEQVLECYCLMGDQDFFMKVAVKDVYDYEQLFFQRISQIEGVAEVKSTMALSKIKDTTALPLTAPQH</sequence>
<evidence type="ECO:0000313" key="6">
    <source>
        <dbReference type="Proteomes" id="UP001520878"/>
    </source>
</evidence>
<dbReference type="SUPFAM" id="SSF54909">
    <property type="entry name" value="Dimeric alpha+beta barrel"/>
    <property type="match status" value="1"/>
</dbReference>
<dbReference type="Gene3D" id="3.30.70.920">
    <property type="match status" value="1"/>
</dbReference>
<dbReference type="CDD" id="cd00090">
    <property type="entry name" value="HTH_ARSR"/>
    <property type="match status" value="1"/>
</dbReference>
<keyword evidence="6" id="KW-1185">Reference proteome</keyword>
<dbReference type="Proteomes" id="UP001520878">
    <property type="component" value="Unassembled WGS sequence"/>
</dbReference>
<feature type="domain" description="HTH asnC-type" evidence="4">
    <location>
        <begin position="2"/>
        <end position="63"/>
    </location>
</feature>
<dbReference type="PROSITE" id="PS50956">
    <property type="entry name" value="HTH_ASNC_2"/>
    <property type="match status" value="1"/>
</dbReference>
<dbReference type="SMART" id="SM00344">
    <property type="entry name" value="HTH_ASNC"/>
    <property type="match status" value="1"/>
</dbReference>
<keyword evidence="1" id="KW-0805">Transcription regulation</keyword>
<dbReference type="SUPFAM" id="SSF46785">
    <property type="entry name" value="Winged helix' DNA-binding domain"/>
    <property type="match status" value="1"/>
</dbReference>
<keyword evidence="2" id="KW-0238">DNA-binding</keyword>